<name>A0ABY5EW98_9HYPH</name>
<reference evidence="1" key="1">
    <citation type="submission" date="2022-07" db="EMBL/GenBank/DDBJ databases">
        <title>First report of Bartonella spp. in marsupials in Brazil, with a description of Bartonella harrusi sp. nov. and new proposal for taxonomic reclassification of species of the genus Bartonella.</title>
        <authorList>
            <person name="Amaral R.B."/>
        </authorList>
    </citation>
    <scope>NUCLEOTIDE SEQUENCE</scope>
    <source>
        <strain evidence="1">117A</strain>
    </source>
</reference>
<dbReference type="EMBL" id="CP101114">
    <property type="protein sequence ID" value="UTO28163.1"/>
    <property type="molecule type" value="Genomic_DNA"/>
</dbReference>
<keyword evidence="2" id="KW-1185">Reference proteome</keyword>
<evidence type="ECO:0000313" key="1">
    <source>
        <dbReference type="EMBL" id="UTO28163.1"/>
    </source>
</evidence>
<accession>A0ABY5EW98</accession>
<sequence>MCNSTNENGATACVREDLVGAGGYEGLLRMRVVFAWGRWDGHAGALGSAWGCLHRMFMGEASVRGQIRGMREGLGDTG</sequence>
<evidence type="ECO:0000313" key="2">
    <source>
        <dbReference type="Proteomes" id="UP001059475"/>
    </source>
</evidence>
<proteinExistence type="predicted"/>
<protein>
    <submittedName>
        <fullName evidence="1">Uncharacterized protein</fullName>
    </submittedName>
</protein>
<gene>
    <name evidence="1" type="ORF">NMK50_08290</name>
</gene>
<dbReference type="Proteomes" id="UP001059475">
    <property type="component" value="Chromosome"/>
</dbReference>
<dbReference type="RefSeq" id="WP_254770069.1">
    <property type="nucleotide sequence ID" value="NZ_CP101114.1"/>
</dbReference>
<organism evidence="1 2">
    <name type="scientific">Bartonella harrusi</name>
    <dbReference type="NCBI Taxonomy" id="2961895"/>
    <lineage>
        <taxon>Bacteria</taxon>
        <taxon>Pseudomonadati</taxon>
        <taxon>Pseudomonadota</taxon>
        <taxon>Alphaproteobacteria</taxon>
        <taxon>Hyphomicrobiales</taxon>
        <taxon>Bartonellaceae</taxon>
        <taxon>Bartonella</taxon>
    </lineage>
</organism>